<dbReference type="AlphaFoldDB" id="A0A081L6H0"/>
<dbReference type="OrthoDB" id="2970792at2"/>
<protein>
    <submittedName>
        <fullName evidence="1">Uncharacterized protein</fullName>
    </submittedName>
</protein>
<proteinExistence type="predicted"/>
<reference evidence="1 2" key="1">
    <citation type="submission" date="2012-09" db="EMBL/GenBank/DDBJ databases">
        <title>Genome Sequence of Bacillus sp. DW5-4.</title>
        <authorList>
            <person name="Lai Q."/>
            <person name="Liu Y."/>
            <person name="Shao Z."/>
        </authorList>
    </citation>
    <scope>NUCLEOTIDE SEQUENCE [LARGE SCALE GENOMIC DNA]</scope>
    <source>
        <strain evidence="1 2">DW5-4</strain>
    </source>
</reference>
<name>A0A081L6H0_9BACI</name>
<accession>A0A081L6H0</accession>
<dbReference type="EMBL" id="JOTP01000044">
    <property type="protein sequence ID" value="KEP24846.1"/>
    <property type="molecule type" value="Genomic_DNA"/>
</dbReference>
<dbReference type="eggNOG" id="ENOG50324TW">
    <property type="taxonomic scope" value="Bacteria"/>
</dbReference>
<dbReference type="RefSeq" id="WP_034325139.1">
    <property type="nucleotide sequence ID" value="NZ_JAVIKA010000008.1"/>
</dbReference>
<gene>
    <name evidence="1" type="ORF">BA70_14840</name>
</gene>
<organism evidence="1 2">
    <name type="scientific">Bacillus zhangzhouensis</name>
    <dbReference type="NCBI Taxonomy" id="1178540"/>
    <lineage>
        <taxon>Bacteria</taxon>
        <taxon>Bacillati</taxon>
        <taxon>Bacillota</taxon>
        <taxon>Bacilli</taxon>
        <taxon>Bacillales</taxon>
        <taxon>Bacillaceae</taxon>
        <taxon>Bacillus</taxon>
    </lineage>
</organism>
<keyword evidence="2" id="KW-1185">Reference proteome</keyword>
<comment type="caution">
    <text evidence="1">The sequence shown here is derived from an EMBL/GenBank/DDBJ whole genome shotgun (WGS) entry which is preliminary data.</text>
</comment>
<evidence type="ECO:0000313" key="2">
    <source>
        <dbReference type="Proteomes" id="UP000028091"/>
    </source>
</evidence>
<evidence type="ECO:0000313" key="1">
    <source>
        <dbReference type="EMBL" id="KEP24846.1"/>
    </source>
</evidence>
<dbReference type="Proteomes" id="UP000028091">
    <property type="component" value="Unassembled WGS sequence"/>
</dbReference>
<sequence>MKHDRLLQTFFDDIHDADEATFYQAAHSFLNLWDDEYGHVTNMPHEMHQYIGQLAYDSELVEE</sequence>